<dbReference type="Pfam" id="PF01275">
    <property type="entry name" value="Myelin_PLP"/>
    <property type="match status" value="1"/>
</dbReference>
<sequence>MVVRDHDVSRFADRSRELWSEQTMSEGDYEEKNCLGCCENCPFSSFFAFMLTLIGTAVCCACLFDPLQETIRRVNDVFGTEYIDPDW</sequence>
<accession>A0A8S3HLI4</accession>
<keyword evidence="1" id="KW-1133">Transmembrane helix</keyword>
<dbReference type="EMBL" id="CAJOBJ010333285">
    <property type="protein sequence ID" value="CAF5185649.1"/>
    <property type="molecule type" value="Genomic_DNA"/>
</dbReference>
<name>A0A8S3HLI4_9BILA</name>
<gene>
    <name evidence="2" type="ORF">GIL414_LOCUS70941</name>
</gene>
<evidence type="ECO:0000313" key="2">
    <source>
        <dbReference type="EMBL" id="CAF5185649.1"/>
    </source>
</evidence>
<organism evidence="2 3">
    <name type="scientific">Rotaria magnacalcarata</name>
    <dbReference type="NCBI Taxonomy" id="392030"/>
    <lineage>
        <taxon>Eukaryota</taxon>
        <taxon>Metazoa</taxon>
        <taxon>Spiralia</taxon>
        <taxon>Gnathifera</taxon>
        <taxon>Rotifera</taxon>
        <taxon>Eurotatoria</taxon>
        <taxon>Bdelloidea</taxon>
        <taxon>Philodinida</taxon>
        <taxon>Philodinidae</taxon>
        <taxon>Rotaria</taxon>
    </lineage>
</organism>
<protein>
    <submittedName>
        <fullName evidence="2">Uncharacterized protein</fullName>
    </submittedName>
</protein>
<reference evidence="2" key="1">
    <citation type="submission" date="2021-02" db="EMBL/GenBank/DDBJ databases">
        <authorList>
            <person name="Nowell W R."/>
        </authorList>
    </citation>
    <scope>NUCLEOTIDE SEQUENCE</scope>
</reference>
<dbReference type="Proteomes" id="UP000681720">
    <property type="component" value="Unassembled WGS sequence"/>
</dbReference>
<evidence type="ECO:0000313" key="3">
    <source>
        <dbReference type="Proteomes" id="UP000681720"/>
    </source>
</evidence>
<feature type="transmembrane region" description="Helical" evidence="1">
    <location>
        <begin position="43"/>
        <end position="64"/>
    </location>
</feature>
<proteinExistence type="predicted"/>
<dbReference type="AlphaFoldDB" id="A0A8S3HLI4"/>
<dbReference type="GO" id="GO:0016020">
    <property type="term" value="C:membrane"/>
    <property type="evidence" value="ECO:0007669"/>
    <property type="project" value="InterPro"/>
</dbReference>
<dbReference type="InterPro" id="IPR001614">
    <property type="entry name" value="Myelin_PLP"/>
</dbReference>
<keyword evidence="1" id="KW-0472">Membrane</keyword>
<keyword evidence="1" id="KW-0812">Transmembrane</keyword>
<comment type="caution">
    <text evidence="2">The sequence shown here is derived from an EMBL/GenBank/DDBJ whole genome shotgun (WGS) entry which is preliminary data.</text>
</comment>
<evidence type="ECO:0000256" key="1">
    <source>
        <dbReference type="SAM" id="Phobius"/>
    </source>
</evidence>